<dbReference type="SUPFAM" id="SSF53474">
    <property type="entry name" value="alpha/beta-Hydrolases"/>
    <property type="match status" value="1"/>
</dbReference>
<evidence type="ECO:0000313" key="4">
    <source>
        <dbReference type="EMBL" id="WFD17334.1"/>
    </source>
</evidence>
<feature type="domain" description="AB hydrolase-1" evidence="3">
    <location>
        <begin position="7"/>
        <end position="278"/>
    </location>
</feature>
<dbReference type="AlphaFoldDB" id="A0AAJ6CL50"/>
<dbReference type="Pfam" id="PF12697">
    <property type="entry name" value="Abhydrolase_6"/>
    <property type="match status" value="1"/>
</dbReference>
<evidence type="ECO:0000256" key="2">
    <source>
        <dbReference type="ARBA" id="ARBA00048461"/>
    </source>
</evidence>
<proteinExistence type="predicted"/>
<comment type="catalytic activity">
    <reaction evidence="1">
        <text>a diacylglycerol + H2O = a monoacylglycerol + a fatty acid + H(+)</text>
        <dbReference type="Rhea" id="RHEA:32731"/>
        <dbReference type="ChEBI" id="CHEBI:15377"/>
        <dbReference type="ChEBI" id="CHEBI:15378"/>
        <dbReference type="ChEBI" id="CHEBI:17408"/>
        <dbReference type="ChEBI" id="CHEBI:18035"/>
        <dbReference type="ChEBI" id="CHEBI:28868"/>
    </reaction>
</comment>
<dbReference type="InterPro" id="IPR000073">
    <property type="entry name" value="AB_hydrolase_1"/>
</dbReference>
<organism evidence="4 5">
    <name type="scientific">Malassezia arunalokei</name>
    <dbReference type="NCBI Taxonomy" id="1514897"/>
    <lineage>
        <taxon>Eukaryota</taxon>
        <taxon>Fungi</taxon>
        <taxon>Dikarya</taxon>
        <taxon>Basidiomycota</taxon>
        <taxon>Ustilaginomycotina</taxon>
        <taxon>Malasseziomycetes</taxon>
        <taxon>Malasseziales</taxon>
        <taxon>Malasseziaceae</taxon>
        <taxon>Malassezia</taxon>
    </lineage>
</organism>
<evidence type="ECO:0000259" key="3">
    <source>
        <dbReference type="Pfam" id="PF12697"/>
    </source>
</evidence>
<evidence type="ECO:0000313" key="5">
    <source>
        <dbReference type="Proteomes" id="UP001217582"/>
    </source>
</evidence>
<name>A0AAJ6CL50_9BASI</name>
<dbReference type="InterPro" id="IPR029058">
    <property type="entry name" value="AB_hydrolase_fold"/>
</dbReference>
<protein>
    <recommendedName>
        <fullName evidence="3">AB hydrolase-1 domain-containing protein</fullName>
    </recommendedName>
</protein>
<sequence length="311" mass="33379">MPYGVVLVFVHGFRGRAEQTFGAYPERLRHLVRETHPGLRVEAVIYPTYETRGSLGDAVDALVAWLAALVAERESTHGHRFCVVLCGHSMGGMVCLDAARAIRSQGRGAWPCVGGVVAYDTPFLGIHPHVFKHQLTTYQQYVDSAVRAGSMWAPVTGGLAAWWAAPPSSATRLSTATWIGLGAAAATALGTAATAAVHRSDAIQDACRWVGDHLVFVRHVWDRDALVSRMTGCDVPFHCFYTQLAEAQRTFILVPPPAAPYAPHFSPLASHAKDEVAAHTSMFALSTNPSYLAMGVASASLVSAWTTSSPD</sequence>
<dbReference type="EMBL" id="CP119922">
    <property type="protein sequence ID" value="WFD17334.1"/>
    <property type="molecule type" value="Genomic_DNA"/>
</dbReference>
<dbReference type="Gene3D" id="3.40.50.1820">
    <property type="entry name" value="alpha/beta hydrolase"/>
    <property type="match status" value="1"/>
</dbReference>
<dbReference type="PANTHER" id="PTHR47842">
    <property type="entry name" value="EXPRESSED PROTEIN"/>
    <property type="match status" value="1"/>
</dbReference>
<dbReference type="Proteomes" id="UP001217582">
    <property type="component" value="Chromosome 7"/>
</dbReference>
<keyword evidence="5" id="KW-1185">Reference proteome</keyword>
<evidence type="ECO:0000256" key="1">
    <source>
        <dbReference type="ARBA" id="ARBA00047591"/>
    </source>
</evidence>
<dbReference type="PANTHER" id="PTHR47842:SF1">
    <property type="entry name" value="DUF676 DOMAIN-CONTAINING PROTEIN"/>
    <property type="match status" value="1"/>
</dbReference>
<gene>
    <name evidence="4" type="ORF">MARU1_003384</name>
</gene>
<reference evidence="4 5" key="1">
    <citation type="submission" date="2023-03" db="EMBL/GenBank/DDBJ databases">
        <title>Mating type loci evolution in Malassezia.</title>
        <authorList>
            <person name="Coelho M.A."/>
        </authorList>
    </citation>
    <scope>NUCLEOTIDE SEQUENCE [LARGE SCALE GENOMIC DNA]</scope>
    <source>
        <strain evidence="4 5">CBS 13387</strain>
    </source>
</reference>
<comment type="catalytic activity">
    <reaction evidence="2">
        <text>a monoacylglycerol + H2O = glycerol + a fatty acid + H(+)</text>
        <dbReference type="Rhea" id="RHEA:15245"/>
        <dbReference type="ChEBI" id="CHEBI:15377"/>
        <dbReference type="ChEBI" id="CHEBI:15378"/>
        <dbReference type="ChEBI" id="CHEBI:17408"/>
        <dbReference type="ChEBI" id="CHEBI:17754"/>
        <dbReference type="ChEBI" id="CHEBI:28868"/>
    </reaction>
</comment>
<accession>A0AAJ6CL50</accession>